<organism evidence="7 8">
    <name type="scientific">Elstera litoralis</name>
    <dbReference type="NCBI Taxonomy" id="552518"/>
    <lineage>
        <taxon>Bacteria</taxon>
        <taxon>Pseudomonadati</taxon>
        <taxon>Pseudomonadota</taxon>
        <taxon>Alphaproteobacteria</taxon>
        <taxon>Rhodospirillales</taxon>
        <taxon>Rhodospirillaceae</taxon>
        <taxon>Elstera</taxon>
    </lineage>
</organism>
<protein>
    <submittedName>
        <fullName evidence="7">Chemotaxis protein</fullName>
    </submittedName>
</protein>
<gene>
    <name evidence="7" type="ORF">VZ95_18730</name>
</gene>
<dbReference type="Pfam" id="PF00015">
    <property type="entry name" value="MCPsignal"/>
    <property type="match status" value="1"/>
</dbReference>
<feature type="domain" description="PAS" evidence="4">
    <location>
        <begin position="7"/>
        <end position="63"/>
    </location>
</feature>
<dbReference type="Pfam" id="PF08448">
    <property type="entry name" value="PAS_4"/>
    <property type="match status" value="1"/>
</dbReference>
<dbReference type="NCBIfam" id="TIGR00229">
    <property type="entry name" value="sensory_box"/>
    <property type="match status" value="2"/>
</dbReference>
<evidence type="ECO:0000259" key="6">
    <source>
        <dbReference type="PROSITE" id="PS50192"/>
    </source>
</evidence>
<sequence>FHQSQALIEFDLDGTILTANANFLKTLGYRLEEIKGKHHNIFVPSHYTKSNEYAEFWKNLRNGIFQQAEYMRLGKGGREVWLQASYNPVRNRTGKLVKLVKIATDITAQKQQAADYSGQIDAIGRSQAVIEFSLEGKILAANANFLSIFGYRLEELQGQHHQRLIEPEYAKSSDYQSFWTKLSRGEFLSAEYKRLAKGGRAVWIRATYNPILDAQGRPFKVVKYATDVTEQVLQQQKAAAVGSRIDTNLAQIVRAIGSITEQTSRVAGAATQTSAGVQTVAASAEELAASIGEVSSNMVRSKTSADAAMDHVNQAGETASRLASAADSMSSVIKFIQDIAANINLLALNATIEAARAGDAGKGFAVVASEVKNLAQQVAQATETISREIAGVQEISSGVSDTLAQIGTAMTEVQSRVTGVAGAIEEQTAVTRDISANMQGTAGAVSDIDGSLRRILEAVEGAQRLSTESLRLYAELQR</sequence>
<keyword evidence="2" id="KW-0807">Transducer</keyword>
<comment type="similarity">
    <text evidence="1">Belongs to the methyl-accepting chemotaxis (MCP) protein family.</text>
</comment>
<dbReference type="PRINTS" id="PR00260">
    <property type="entry name" value="CHEMTRNSDUCR"/>
</dbReference>
<dbReference type="GO" id="GO:0016020">
    <property type="term" value="C:membrane"/>
    <property type="evidence" value="ECO:0007669"/>
    <property type="project" value="InterPro"/>
</dbReference>
<evidence type="ECO:0000313" key="8">
    <source>
        <dbReference type="Proteomes" id="UP000033774"/>
    </source>
</evidence>
<dbReference type="PANTHER" id="PTHR24422">
    <property type="entry name" value="CHEMOTAXIS PROTEIN METHYLTRANSFERASE"/>
    <property type="match status" value="1"/>
</dbReference>
<dbReference type="Proteomes" id="UP000033774">
    <property type="component" value="Unassembled WGS sequence"/>
</dbReference>
<feature type="domain" description="PAS" evidence="4">
    <location>
        <begin position="129"/>
        <end position="168"/>
    </location>
</feature>
<dbReference type="AlphaFoldDB" id="A0A0F3INV0"/>
<dbReference type="SUPFAM" id="SSF58104">
    <property type="entry name" value="Methyl-accepting chemotaxis protein (MCP) signaling domain"/>
    <property type="match status" value="1"/>
</dbReference>
<evidence type="ECO:0000256" key="1">
    <source>
        <dbReference type="ARBA" id="ARBA00029447"/>
    </source>
</evidence>
<dbReference type="SUPFAM" id="SSF55785">
    <property type="entry name" value="PYP-like sensor domain (PAS domain)"/>
    <property type="match status" value="2"/>
</dbReference>
<dbReference type="Pfam" id="PF08447">
    <property type="entry name" value="PAS_3"/>
    <property type="match status" value="1"/>
</dbReference>
<evidence type="ECO:0000259" key="4">
    <source>
        <dbReference type="PROSITE" id="PS50112"/>
    </source>
</evidence>
<dbReference type="PANTHER" id="PTHR24422:SF10">
    <property type="entry name" value="CHEMOTAXIS PROTEIN METHYLTRANSFERASE 2"/>
    <property type="match status" value="1"/>
</dbReference>
<dbReference type="EMBL" id="LAJY01000661">
    <property type="protein sequence ID" value="KJV08292.1"/>
    <property type="molecule type" value="Genomic_DNA"/>
</dbReference>
<evidence type="ECO:0000256" key="2">
    <source>
        <dbReference type="PROSITE-ProRule" id="PRU00284"/>
    </source>
</evidence>
<evidence type="ECO:0000259" key="5">
    <source>
        <dbReference type="PROSITE" id="PS50113"/>
    </source>
</evidence>
<dbReference type="InterPro" id="IPR013655">
    <property type="entry name" value="PAS_fold_3"/>
</dbReference>
<dbReference type="InterPro" id="IPR001610">
    <property type="entry name" value="PAC"/>
</dbReference>
<accession>A0A0F3INV0</accession>
<evidence type="ECO:0000259" key="3">
    <source>
        <dbReference type="PROSITE" id="PS50111"/>
    </source>
</evidence>
<proteinExistence type="inferred from homology"/>
<feature type="non-terminal residue" evidence="7">
    <location>
        <position position="1"/>
    </location>
</feature>
<dbReference type="CDD" id="cd00130">
    <property type="entry name" value="PAS"/>
    <property type="match status" value="2"/>
</dbReference>
<keyword evidence="8" id="KW-1185">Reference proteome</keyword>
<feature type="domain" description="PAC" evidence="5">
    <location>
        <begin position="66"/>
        <end position="118"/>
    </location>
</feature>
<dbReference type="PROSITE" id="PS50112">
    <property type="entry name" value="PAS"/>
    <property type="match status" value="2"/>
</dbReference>
<dbReference type="PROSITE" id="PS50113">
    <property type="entry name" value="PAC"/>
    <property type="match status" value="2"/>
</dbReference>
<dbReference type="InterPro" id="IPR050903">
    <property type="entry name" value="Bact_Chemotaxis_MeTrfase"/>
</dbReference>
<evidence type="ECO:0000313" key="7">
    <source>
        <dbReference type="EMBL" id="KJV08292.1"/>
    </source>
</evidence>
<dbReference type="Gene3D" id="3.30.450.20">
    <property type="entry name" value="PAS domain"/>
    <property type="match status" value="2"/>
</dbReference>
<dbReference type="PROSITE" id="PS50192">
    <property type="entry name" value="T_SNARE"/>
    <property type="match status" value="1"/>
</dbReference>
<dbReference type="InterPro" id="IPR013656">
    <property type="entry name" value="PAS_4"/>
</dbReference>
<dbReference type="InterPro" id="IPR000014">
    <property type="entry name" value="PAS"/>
</dbReference>
<dbReference type="Gene3D" id="1.10.287.950">
    <property type="entry name" value="Methyl-accepting chemotaxis protein"/>
    <property type="match status" value="1"/>
</dbReference>
<dbReference type="InterPro" id="IPR000700">
    <property type="entry name" value="PAS-assoc_C"/>
</dbReference>
<dbReference type="GO" id="GO:0007165">
    <property type="term" value="P:signal transduction"/>
    <property type="evidence" value="ECO:0007669"/>
    <property type="project" value="UniProtKB-KW"/>
</dbReference>
<dbReference type="OrthoDB" id="9765776at2"/>
<feature type="domain" description="Methyl-accepting transducer" evidence="3">
    <location>
        <begin position="241"/>
        <end position="463"/>
    </location>
</feature>
<dbReference type="InterPro" id="IPR035965">
    <property type="entry name" value="PAS-like_dom_sf"/>
</dbReference>
<feature type="domain" description="T-SNARE coiled-coil homology" evidence="6">
    <location>
        <begin position="393"/>
        <end position="455"/>
    </location>
</feature>
<dbReference type="InterPro" id="IPR004089">
    <property type="entry name" value="MCPsignal_dom"/>
</dbReference>
<dbReference type="PATRIC" id="fig|552518.3.peg.3956"/>
<feature type="domain" description="PAC" evidence="5">
    <location>
        <begin position="188"/>
        <end position="240"/>
    </location>
</feature>
<name>A0A0F3INV0_9PROT</name>
<dbReference type="GO" id="GO:0006935">
    <property type="term" value="P:chemotaxis"/>
    <property type="evidence" value="ECO:0007669"/>
    <property type="project" value="InterPro"/>
</dbReference>
<dbReference type="PROSITE" id="PS50111">
    <property type="entry name" value="CHEMOTAXIS_TRANSDUC_2"/>
    <property type="match status" value="1"/>
</dbReference>
<dbReference type="PROSITE" id="PS01228">
    <property type="entry name" value="COF_1"/>
    <property type="match status" value="1"/>
</dbReference>
<dbReference type="SMART" id="SM00086">
    <property type="entry name" value="PAC"/>
    <property type="match status" value="2"/>
</dbReference>
<dbReference type="InterPro" id="IPR000727">
    <property type="entry name" value="T_SNARE_dom"/>
</dbReference>
<dbReference type="SMART" id="SM00091">
    <property type="entry name" value="PAS"/>
    <property type="match status" value="2"/>
</dbReference>
<dbReference type="RefSeq" id="WP_045777215.1">
    <property type="nucleotide sequence ID" value="NZ_LAJY01000661.1"/>
</dbReference>
<dbReference type="SMART" id="SM00283">
    <property type="entry name" value="MA"/>
    <property type="match status" value="1"/>
</dbReference>
<comment type="caution">
    <text evidence="7">The sequence shown here is derived from an EMBL/GenBank/DDBJ whole genome shotgun (WGS) entry which is preliminary data.</text>
</comment>
<reference evidence="7 8" key="1">
    <citation type="submission" date="2015-03" db="EMBL/GenBank/DDBJ databases">
        <title>Draft genome sequence of Elstera litoralis.</title>
        <authorList>
            <person name="Rahalkar M.C."/>
            <person name="Dhakephalkar P.K."/>
            <person name="Pore S.D."/>
            <person name="Arora P."/>
            <person name="Kapse N.G."/>
            <person name="Pandit P.S."/>
        </authorList>
    </citation>
    <scope>NUCLEOTIDE SEQUENCE [LARGE SCALE GENOMIC DNA]</scope>
    <source>
        <strain evidence="7 8">Dia-1</strain>
    </source>
</reference>
<dbReference type="InterPro" id="IPR004090">
    <property type="entry name" value="Chemotax_Me-accpt_rcpt"/>
</dbReference>
<dbReference type="GO" id="GO:0004888">
    <property type="term" value="F:transmembrane signaling receptor activity"/>
    <property type="evidence" value="ECO:0007669"/>
    <property type="project" value="InterPro"/>
</dbReference>